<reference evidence="4 5" key="1">
    <citation type="submission" date="2020-11" db="EMBL/GenBank/DDBJ databases">
        <title>Taxonomic evaluation of the Bacillus sporothermodurans group of bacteria based on whole genome sequences.</title>
        <authorList>
            <person name="Fiedler G."/>
            <person name="Herbstmann A.-D."/>
            <person name="Doll E."/>
            <person name="Wenning M."/>
            <person name="Brinks E."/>
            <person name="Kabisch J."/>
            <person name="Breitenwieser F."/>
            <person name="Lappann M."/>
            <person name="Boehnlein C."/>
            <person name="Franz C."/>
        </authorList>
    </citation>
    <scope>NUCLEOTIDE SEQUENCE [LARGE SCALE GENOMIC DNA]</scope>
    <source>
        <strain evidence="4 5">JCM 19841</strain>
    </source>
</reference>
<dbReference type="CDD" id="cd02616">
    <property type="entry name" value="HAD_PPase"/>
    <property type="match status" value="1"/>
</dbReference>
<dbReference type="Pfam" id="PF13419">
    <property type="entry name" value="HAD_2"/>
    <property type="match status" value="1"/>
</dbReference>
<accession>A0ABX7E4Z3</accession>
<evidence type="ECO:0000313" key="4">
    <source>
        <dbReference type="EMBL" id="QQZ10363.1"/>
    </source>
</evidence>
<dbReference type="InterPro" id="IPR036412">
    <property type="entry name" value="HAD-like_sf"/>
</dbReference>
<dbReference type="Gene3D" id="1.10.150.240">
    <property type="entry name" value="Putative phosphatase, domain 2"/>
    <property type="match status" value="1"/>
</dbReference>
<dbReference type="InterPro" id="IPR006439">
    <property type="entry name" value="HAD-SF_hydro_IA"/>
</dbReference>
<evidence type="ECO:0000313" key="5">
    <source>
        <dbReference type="Proteomes" id="UP000595691"/>
    </source>
</evidence>
<dbReference type="SUPFAM" id="SSF56784">
    <property type="entry name" value="HAD-like"/>
    <property type="match status" value="1"/>
</dbReference>
<dbReference type="PANTHER" id="PTHR43434:SF26">
    <property type="entry name" value="PYROPHOSPHATASE PPAX"/>
    <property type="match status" value="1"/>
</dbReference>
<dbReference type="NCBIfam" id="NF009804">
    <property type="entry name" value="PRK13288.1"/>
    <property type="match status" value="1"/>
</dbReference>
<name>A0ABX7E4Z3_9BACI</name>
<evidence type="ECO:0000256" key="3">
    <source>
        <dbReference type="HAMAP-Rule" id="MF_01250"/>
    </source>
</evidence>
<proteinExistence type="inferred from homology"/>
<dbReference type="InterPro" id="IPR023198">
    <property type="entry name" value="PGP-like_dom2"/>
</dbReference>
<dbReference type="SFLD" id="SFLDG01129">
    <property type="entry name" value="C1.5:_HAD__Beta-PGM__Phosphata"/>
    <property type="match status" value="1"/>
</dbReference>
<keyword evidence="5" id="KW-1185">Reference proteome</keyword>
<dbReference type="EC" id="3.6.1.1" evidence="3"/>
<dbReference type="SFLD" id="SFLDG01135">
    <property type="entry name" value="C1.5.6:_HAD__Beta-PGM__Phospha"/>
    <property type="match status" value="1"/>
</dbReference>
<dbReference type="InterPro" id="IPR023214">
    <property type="entry name" value="HAD_sf"/>
</dbReference>
<comment type="similarity">
    <text evidence="3">Belongs to the HAD-like hydrolase superfamily. PpaX family.</text>
</comment>
<dbReference type="Proteomes" id="UP000595691">
    <property type="component" value="Chromosome"/>
</dbReference>
<comment type="function">
    <text evidence="3">Hydrolyzes pyrophosphate formed during P-Ser-HPr dephosphorylation by HPrK/P. Might play a role in controlling the intracellular pyrophosphate pool.</text>
</comment>
<feature type="active site" description="Nucleophile" evidence="3">
    <location>
        <position position="11"/>
    </location>
</feature>
<keyword evidence="1 3" id="KW-0378">Hydrolase</keyword>
<organism evidence="4 5">
    <name type="scientific">Heyndrickxia vini</name>
    <dbReference type="NCBI Taxonomy" id="1476025"/>
    <lineage>
        <taxon>Bacteria</taxon>
        <taxon>Bacillati</taxon>
        <taxon>Bacillota</taxon>
        <taxon>Bacilli</taxon>
        <taxon>Bacillales</taxon>
        <taxon>Bacillaceae</taxon>
        <taxon>Heyndrickxia</taxon>
    </lineage>
</organism>
<dbReference type="GO" id="GO:0004427">
    <property type="term" value="F:inorganic diphosphate phosphatase activity"/>
    <property type="evidence" value="ECO:0007669"/>
    <property type="project" value="UniProtKB-EC"/>
</dbReference>
<dbReference type="PRINTS" id="PR00413">
    <property type="entry name" value="HADHALOGNASE"/>
</dbReference>
<keyword evidence="2 3" id="KW-0460">Magnesium</keyword>
<sequence length="216" mass="24591">MNNKITTILFDLDGTLIDTNELIISSFLHTLNGYYPDQYKREDVLPFIGPSLYATFSSIDKERTEEMIENYRAYNLENHDLLVKEFNGVFETLQTLHQNGFKMAIVSTKKRDTIIRGLKLTNLDQFFDIIISLDEVEHEKPHPEPVQKALKLLHSTPNEAIMVGDNFHDILAGKNAGTLSAGVAWSAKGRAYIESFNPDFLLEEMQDLINIVGVNR</sequence>
<comment type="catalytic activity">
    <reaction evidence="3">
        <text>diphosphate + H2O = 2 phosphate + H(+)</text>
        <dbReference type="Rhea" id="RHEA:24576"/>
        <dbReference type="ChEBI" id="CHEBI:15377"/>
        <dbReference type="ChEBI" id="CHEBI:15378"/>
        <dbReference type="ChEBI" id="CHEBI:33019"/>
        <dbReference type="ChEBI" id="CHEBI:43474"/>
        <dbReference type="EC" id="3.6.1.1"/>
    </reaction>
</comment>
<evidence type="ECO:0000256" key="1">
    <source>
        <dbReference type="ARBA" id="ARBA00022801"/>
    </source>
</evidence>
<dbReference type="HAMAP" id="MF_01250">
    <property type="entry name" value="Pyrophosphat_PpaX"/>
    <property type="match status" value="1"/>
</dbReference>
<dbReference type="SFLD" id="SFLDS00003">
    <property type="entry name" value="Haloacid_Dehalogenase"/>
    <property type="match status" value="1"/>
</dbReference>
<dbReference type="Gene3D" id="3.40.50.1000">
    <property type="entry name" value="HAD superfamily/HAD-like"/>
    <property type="match status" value="1"/>
</dbReference>
<dbReference type="PANTHER" id="PTHR43434">
    <property type="entry name" value="PHOSPHOGLYCOLATE PHOSPHATASE"/>
    <property type="match status" value="1"/>
</dbReference>
<dbReference type="NCBIfam" id="TIGR01549">
    <property type="entry name" value="HAD-SF-IA-v1"/>
    <property type="match status" value="1"/>
</dbReference>
<dbReference type="RefSeq" id="WP_202779305.1">
    <property type="nucleotide sequence ID" value="NZ_CP065425.1"/>
</dbReference>
<protein>
    <recommendedName>
        <fullName evidence="3">Pyrophosphatase PpaX</fullName>
        <ecNumber evidence="3">3.6.1.1</ecNumber>
    </recommendedName>
</protein>
<gene>
    <name evidence="3 4" type="primary">ppaX</name>
    <name evidence="4" type="ORF">I5776_05300</name>
</gene>
<dbReference type="InterPro" id="IPR050155">
    <property type="entry name" value="HAD-like_hydrolase_sf"/>
</dbReference>
<dbReference type="InterPro" id="IPR023733">
    <property type="entry name" value="Pyrophosphatase_Ppax"/>
</dbReference>
<dbReference type="InterPro" id="IPR041492">
    <property type="entry name" value="HAD_2"/>
</dbReference>
<comment type="cofactor">
    <cofactor evidence="3">
        <name>Mg(2+)</name>
        <dbReference type="ChEBI" id="CHEBI:18420"/>
    </cofactor>
</comment>
<dbReference type="EMBL" id="CP065425">
    <property type="protein sequence ID" value="QQZ10363.1"/>
    <property type="molecule type" value="Genomic_DNA"/>
</dbReference>
<evidence type="ECO:0000256" key="2">
    <source>
        <dbReference type="ARBA" id="ARBA00022842"/>
    </source>
</evidence>